<evidence type="ECO:0000256" key="1">
    <source>
        <dbReference type="ARBA" id="ARBA00022747"/>
    </source>
</evidence>
<dbReference type="OrthoDB" id="9798929at2"/>
<evidence type="ECO:0000313" key="4">
    <source>
        <dbReference type="Proteomes" id="UP000199645"/>
    </source>
</evidence>
<evidence type="ECO:0000313" key="3">
    <source>
        <dbReference type="EMBL" id="SFF71734.1"/>
    </source>
</evidence>
<dbReference type="RefSeq" id="WP_093621002.1">
    <property type="nucleotide sequence ID" value="NZ_BOMT01000077.1"/>
</dbReference>
<keyword evidence="4" id="KW-1185">Reference proteome</keyword>
<gene>
    <name evidence="3" type="ORF">SAMN05421541_11917</name>
</gene>
<dbReference type="InterPro" id="IPR052021">
    <property type="entry name" value="Type-I_RS_S_subunit"/>
</dbReference>
<sequence>MTRRPYRDLVIFARGGGWGVDRAADGYDPVAVIRGTDFAAVRSGRTETVPRRWEKRTLIVPRRVRPGDVLLEISGGSVARGQTTGRSLFVGPDVLPAFELPVIPASFCRLVRFDTTLVDPRYAYYGLLDMYLSGRAGDYENQSTGISNFQFERFLDAELLRVPPMAEQRRIAGVLAALDDKIEINERVVTATEELLRAEFDALAVTGHGSVPVTELVEFNPRTPPPERAGAPYVDMAALPTHVAGIRSWSHRPPRGGSRFRNGDTLLARITPCLENGKTGYVDFLAPGQTATGSTEFIVLRARPGVPPQFPYFLARDERFRGHAVRKMAGSSGRQRVNAADAADFRISVPSPERLAVFGERAGAAFTHMAGLLAESRALQSLRDALLPELMAGRRIRPAPAPAVTGAATDDAGSSVYAQ</sequence>
<proteinExistence type="predicted"/>
<dbReference type="Proteomes" id="UP000199645">
    <property type="component" value="Unassembled WGS sequence"/>
</dbReference>
<keyword evidence="2" id="KW-0238">DNA-binding</keyword>
<dbReference type="GO" id="GO:0003677">
    <property type="term" value="F:DNA binding"/>
    <property type="evidence" value="ECO:0007669"/>
    <property type="project" value="UniProtKB-KW"/>
</dbReference>
<accession>A0A1I2KXJ1</accession>
<organism evidence="3 4">
    <name type="scientific">Actinoplanes philippinensis</name>
    <dbReference type="NCBI Taxonomy" id="35752"/>
    <lineage>
        <taxon>Bacteria</taxon>
        <taxon>Bacillati</taxon>
        <taxon>Actinomycetota</taxon>
        <taxon>Actinomycetes</taxon>
        <taxon>Micromonosporales</taxon>
        <taxon>Micromonosporaceae</taxon>
        <taxon>Actinoplanes</taxon>
    </lineage>
</organism>
<dbReference type="CDD" id="cd17260">
    <property type="entry name" value="RMtype1_S_EcoEI-TRD1-CR1_like"/>
    <property type="match status" value="1"/>
</dbReference>
<dbReference type="EMBL" id="FONV01000019">
    <property type="protein sequence ID" value="SFF71734.1"/>
    <property type="molecule type" value="Genomic_DNA"/>
</dbReference>
<evidence type="ECO:0000256" key="2">
    <source>
        <dbReference type="ARBA" id="ARBA00023125"/>
    </source>
</evidence>
<dbReference type="InterPro" id="IPR044946">
    <property type="entry name" value="Restrct_endonuc_typeI_TRD_sf"/>
</dbReference>
<protein>
    <submittedName>
        <fullName evidence="3">Type I restriction enzyme, S subunit</fullName>
    </submittedName>
</protein>
<dbReference type="SUPFAM" id="SSF116734">
    <property type="entry name" value="DNA methylase specificity domain"/>
    <property type="match status" value="2"/>
</dbReference>
<dbReference type="PANTHER" id="PTHR30408">
    <property type="entry name" value="TYPE-1 RESTRICTION ENZYME ECOKI SPECIFICITY PROTEIN"/>
    <property type="match status" value="1"/>
</dbReference>
<dbReference type="Gene3D" id="3.90.220.20">
    <property type="entry name" value="DNA methylase specificity domains"/>
    <property type="match status" value="2"/>
</dbReference>
<keyword evidence="1" id="KW-0680">Restriction system</keyword>
<dbReference type="STRING" id="35752.SAMN05421541_11917"/>
<dbReference type="AlphaFoldDB" id="A0A1I2KXJ1"/>
<reference evidence="3 4" key="1">
    <citation type="submission" date="2016-10" db="EMBL/GenBank/DDBJ databases">
        <authorList>
            <person name="de Groot N.N."/>
        </authorList>
    </citation>
    <scope>NUCLEOTIDE SEQUENCE [LARGE SCALE GENOMIC DNA]</scope>
    <source>
        <strain evidence="3 4">DSM 43019</strain>
    </source>
</reference>
<dbReference type="GO" id="GO:0009307">
    <property type="term" value="P:DNA restriction-modification system"/>
    <property type="evidence" value="ECO:0007669"/>
    <property type="project" value="UniProtKB-KW"/>
</dbReference>
<dbReference type="PANTHER" id="PTHR30408:SF13">
    <property type="entry name" value="TYPE I RESTRICTION ENZYME HINDI SPECIFICITY SUBUNIT"/>
    <property type="match status" value="1"/>
</dbReference>
<name>A0A1I2KXJ1_9ACTN</name>